<evidence type="ECO:0000313" key="17">
    <source>
        <dbReference type="Proteomes" id="UP000240621"/>
    </source>
</evidence>
<reference evidence="16 17" key="1">
    <citation type="submission" date="2018-03" db="EMBL/GenBank/DDBJ databases">
        <title>Genomic Encyclopedia of Archaeal and Bacterial Type Strains, Phase II (KMG-II): from individual species to whole genera.</title>
        <authorList>
            <person name="Goeker M."/>
        </authorList>
    </citation>
    <scope>NUCLEOTIDE SEQUENCE [LARGE SCALE GENOMIC DNA]</scope>
    <source>
        <strain evidence="16 17">DSM 27267</strain>
    </source>
</reference>
<feature type="binding site" evidence="13">
    <location>
        <position position="250"/>
    </location>
    <ligand>
        <name>beta-D-galactose</name>
        <dbReference type="ChEBI" id="CHEBI:27667"/>
    </ligand>
</feature>
<keyword evidence="9 11" id="KW-0413">Isomerase</keyword>
<dbReference type="EMBL" id="PYGC01000008">
    <property type="protein sequence ID" value="PSK81729.1"/>
    <property type="molecule type" value="Genomic_DNA"/>
</dbReference>
<gene>
    <name evidence="16" type="ORF">CLV93_108127</name>
    <name evidence="15" type="ORF">JCM18694_14960</name>
</gene>
<name>A0A2P8C9T5_9BACT</name>
<comment type="caution">
    <text evidence="16">The sequence shown here is derived from an EMBL/GenBank/DDBJ whole genome shotgun (WGS) entry which is preliminary data.</text>
</comment>
<evidence type="ECO:0000256" key="12">
    <source>
        <dbReference type="PIRSR" id="PIRSR005096-1"/>
    </source>
</evidence>
<dbReference type="EC" id="5.1.3.3" evidence="6 11"/>
<evidence type="ECO:0000313" key="15">
    <source>
        <dbReference type="EMBL" id="GET21250.1"/>
    </source>
</evidence>
<dbReference type="RefSeq" id="WP_106543028.1">
    <property type="nucleotide sequence ID" value="NZ_BLAU01000001.1"/>
</dbReference>
<evidence type="ECO:0000313" key="16">
    <source>
        <dbReference type="EMBL" id="PSK81729.1"/>
    </source>
</evidence>
<evidence type="ECO:0000256" key="14">
    <source>
        <dbReference type="PIRSR" id="PIRSR005096-3"/>
    </source>
</evidence>
<dbReference type="CDD" id="cd09019">
    <property type="entry name" value="galactose_mutarotase_like"/>
    <property type="match status" value="1"/>
</dbReference>
<accession>A0A2P8C9T5</accession>
<dbReference type="Proteomes" id="UP000240621">
    <property type="component" value="Unassembled WGS sequence"/>
</dbReference>
<dbReference type="PIRSF" id="PIRSF005096">
    <property type="entry name" value="GALM"/>
    <property type="match status" value="1"/>
</dbReference>
<dbReference type="InterPro" id="IPR011013">
    <property type="entry name" value="Gal_mutarotase_sf_dom"/>
</dbReference>
<evidence type="ECO:0000256" key="2">
    <source>
        <dbReference type="ARBA" id="ARBA00001913"/>
    </source>
</evidence>
<feature type="active site" description="Proton donor" evidence="12">
    <location>
        <position position="185"/>
    </location>
</feature>
<dbReference type="PANTHER" id="PTHR10091:SF0">
    <property type="entry name" value="GALACTOSE MUTAROTASE"/>
    <property type="match status" value="1"/>
</dbReference>
<dbReference type="Proteomes" id="UP000396862">
    <property type="component" value="Unassembled WGS sequence"/>
</dbReference>
<dbReference type="EMBL" id="BLAU01000001">
    <property type="protein sequence ID" value="GET21250.1"/>
    <property type="molecule type" value="Genomic_DNA"/>
</dbReference>
<feature type="binding site" evidence="14">
    <location>
        <begin position="185"/>
        <end position="187"/>
    </location>
    <ligand>
        <name>beta-D-galactose</name>
        <dbReference type="ChEBI" id="CHEBI:27667"/>
    </ligand>
</feature>
<dbReference type="SUPFAM" id="SSF74650">
    <property type="entry name" value="Galactose mutarotase-like"/>
    <property type="match status" value="1"/>
</dbReference>
<comment type="cofactor">
    <cofactor evidence="2">
        <name>Ca(2+)</name>
        <dbReference type="ChEBI" id="CHEBI:29108"/>
    </cofactor>
</comment>
<reference evidence="15 18" key="2">
    <citation type="submission" date="2019-10" db="EMBL/GenBank/DDBJ databases">
        <title>Prolixibacter strains distinguished by the presence of nitrate reductase genes were adept at nitrate-dependent anaerobic corrosion of metallic iron and carbon steel.</title>
        <authorList>
            <person name="Iino T."/>
            <person name="Shono N."/>
            <person name="Ito K."/>
            <person name="Nakamura R."/>
            <person name="Sueoka K."/>
            <person name="Harayama S."/>
            <person name="Ohkuma M."/>
        </authorList>
    </citation>
    <scope>NUCLEOTIDE SEQUENCE [LARGE SCALE GENOMIC DNA]</scope>
    <source>
        <strain evidence="15 18">MIC1-1</strain>
    </source>
</reference>
<dbReference type="GO" id="GO:0033499">
    <property type="term" value="P:galactose catabolic process via UDP-galactose, Leloir pathway"/>
    <property type="evidence" value="ECO:0007669"/>
    <property type="project" value="TreeGrafter"/>
</dbReference>
<organism evidence="16 17">
    <name type="scientific">Prolixibacter denitrificans</name>
    <dbReference type="NCBI Taxonomy" id="1541063"/>
    <lineage>
        <taxon>Bacteria</taxon>
        <taxon>Pseudomonadati</taxon>
        <taxon>Bacteroidota</taxon>
        <taxon>Bacteroidia</taxon>
        <taxon>Marinilabiliales</taxon>
        <taxon>Prolixibacteraceae</taxon>
        <taxon>Prolixibacter</taxon>
    </lineage>
</organism>
<dbReference type="InterPro" id="IPR047215">
    <property type="entry name" value="Galactose_mutarotase-like"/>
</dbReference>
<comment type="subunit">
    <text evidence="5">Monomer.</text>
</comment>
<evidence type="ECO:0000256" key="8">
    <source>
        <dbReference type="ARBA" id="ARBA00022837"/>
    </source>
</evidence>
<evidence type="ECO:0000256" key="1">
    <source>
        <dbReference type="ARBA" id="ARBA00001614"/>
    </source>
</evidence>
<dbReference type="NCBIfam" id="NF008277">
    <property type="entry name" value="PRK11055.1"/>
    <property type="match status" value="1"/>
</dbReference>
<keyword evidence="18" id="KW-1185">Reference proteome</keyword>
<dbReference type="GO" id="GO:0030246">
    <property type="term" value="F:carbohydrate binding"/>
    <property type="evidence" value="ECO:0007669"/>
    <property type="project" value="InterPro"/>
</dbReference>
<dbReference type="UniPathway" id="UPA00242"/>
<comment type="catalytic activity">
    <reaction evidence="1 11">
        <text>alpha-D-glucose = beta-D-glucose</text>
        <dbReference type="Rhea" id="RHEA:10264"/>
        <dbReference type="ChEBI" id="CHEBI:15903"/>
        <dbReference type="ChEBI" id="CHEBI:17925"/>
        <dbReference type="EC" id="5.1.3.3"/>
    </reaction>
</comment>
<dbReference type="PROSITE" id="PS00545">
    <property type="entry name" value="ALDOSE_1_EPIMERASE"/>
    <property type="match status" value="1"/>
</dbReference>
<comment type="similarity">
    <text evidence="4 11">Belongs to the aldose epimerase family.</text>
</comment>
<sequence>MELKREVFGTTPKGEKVFLYKLRNDNGVTVKITNYGGIITSIETPDKTDKTDNIALGFSELEDYVSEEYLAGCPYFGCIAGRYANRIANGKFTLDGREYKLAVNNGPNHLHGGLTGFDKVVWAPHKIEKPDMIGVELKYRSIHMEEGYPGNLDVTVTYTLNHKNELGIEYKAETDHTTVVNLTNHTYFNLTGNRENILQHNLKLYSDRYTETDATLIPTGKINDVVGTPFDFTEEHELGTKINELKDGYDLNFVLGDDTDKLKKAALLSEDSSGRTIEVLTTEPGIQLYTGYYIPEMTGSNGKQLGRYAGVALETQHYPDSPNHPDFPSTRLQPGEQFHSKTVYRFGLK</sequence>
<feature type="binding site" evidence="14">
    <location>
        <begin position="85"/>
        <end position="86"/>
    </location>
    <ligand>
        <name>beta-D-galactose</name>
        <dbReference type="ChEBI" id="CHEBI:27667"/>
    </ligand>
</feature>
<dbReference type="OrthoDB" id="9779408at2"/>
<evidence type="ECO:0000256" key="11">
    <source>
        <dbReference type="PIRNR" id="PIRNR005096"/>
    </source>
</evidence>
<dbReference type="GO" id="GO:0005737">
    <property type="term" value="C:cytoplasm"/>
    <property type="evidence" value="ECO:0007669"/>
    <property type="project" value="TreeGrafter"/>
</dbReference>
<dbReference type="PANTHER" id="PTHR10091">
    <property type="entry name" value="ALDOSE-1-EPIMERASE"/>
    <property type="match status" value="1"/>
</dbReference>
<evidence type="ECO:0000256" key="3">
    <source>
        <dbReference type="ARBA" id="ARBA00005028"/>
    </source>
</evidence>
<evidence type="ECO:0000256" key="6">
    <source>
        <dbReference type="ARBA" id="ARBA00013185"/>
    </source>
</evidence>
<dbReference type="InterPro" id="IPR015443">
    <property type="entry name" value="Aldose_1-epimerase"/>
</dbReference>
<evidence type="ECO:0000256" key="4">
    <source>
        <dbReference type="ARBA" id="ARBA00006206"/>
    </source>
</evidence>
<evidence type="ECO:0000256" key="7">
    <source>
        <dbReference type="ARBA" id="ARBA00014165"/>
    </source>
</evidence>
<dbReference type="AlphaFoldDB" id="A0A2P8C9T5"/>
<dbReference type="Pfam" id="PF01263">
    <property type="entry name" value="Aldose_epim"/>
    <property type="match status" value="1"/>
</dbReference>
<keyword evidence="10 11" id="KW-0119">Carbohydrate metabolism</keyword>
<comment type="pathway">
    <text evidence="3 11">Carbohydrate metabolism; hexose metabolism.</text>
</comment>
<evidence type="ECO:0000256" key="13">
    <source>
        <dbReference type="PIRSR" id="PIRSR005096-2"/>
    </source>
</evidence>
<dbReference type="InterPro" id="IPR014718">
    <property type="entry name" value="GH-type_carb-bd"/>
</dbReference>
<dbReference type="GO" id="GO:0004034">
    <property type="term" value="F:aldose 1-epimerase activity"/>
    <property type="evidence" value="ECO:0007669"/>
    <property type="project" value="UniProtKB-EC"/>
</dbReference>
<dbReference type="GO" id="GO:0006006">
    <property type="term" value="P:glucose metabolic process"/>
    <property type="evidence" value="ECO:0007669"/>
    <property type="project" value="TreeGrafter"/>
</dbReference>
<feature type="active site" description="Proton acceptor" evidence="12">
    <location>
        <position position="314"/>
    </location>
</feature>
<evidence type="ECO:0000256" key="9">
    <source>
        <dbReference type="ARBA" id="ARBA00023235"/>
    </source>
</evidence>
<keyword evidence="8" id="KW-0106">Calcium</keyword>
<proteinExistence type="inferred from homology"/>
<dbReference type="Gene3D" id="2.70.98.10">
    <property type="match status" value="1"/>
</dbReference>
<dbReference type="InterPro" id="IPR018052">
    <property type="entry name" value="Ald1_epimerase_CS"/>
</dbReference>
<evidence type="ECO:0000256" key="5">
    <source>
        <dbReference type="ARBA" id="ARBA00011245"/>
    </source>
</evidence>
<protein>
    <recommendedName>
        <fullName evidence="7 11">Aldose 1-epimerase</fullName>
        <ecNumber evidence="6 11">5.1.3.3</ecNumber>
    </recommendedName>
</protein>
<dbReference type="InterPro" id="IPR008183">
    <property type="entry name" value="Aldose_1/G6P_1-epimerase"/>
</dbReference>
<evidence type="ECO:0000313" key="18">
    <source>
        <dbReference type="Proteomes" id="UP000396862"/>
    </source>
</evidence>
<evidence type="ECO:0000256" key="10">
    <source>
        <dbReference type="ARBA" id="ARBA00023277"/>
    </source>
</evidence>